<sequence>MNKNPIINAFAASAYIVGIVLLINHITKVLSDNGDKLIIPILMLSLFTLSAAVMGFIFLFIPIQMYLDGKKKEGGMLLIKSVGAFAVITSIILIVALV</sequence>
<keyword evidence="1" id="KW-0472">Membrane</keyword>
<dbReference type="Proteomes" id="UP000231157">
    <property type="component" value="Unassembled WGS sequence"/>
</dbReference>
<organism evidence="2 3">
    <name type="scientific">Candidatus Harrisonbacteria bacterium CG10_big_fil_rev_8_21_14_0_10_40_38</name>
    <dbReference type="NCBI Taxonomy" id="1974583"/>
    <lineage>
        <taxon>Bacteria</taxon>
        <taxon>Candidatus Harrisoniibacteriota</taxon>
    </lineage>
</organism>
<accession>A0A2H0UUR2</accession>
<reference evidence="3" key="1">
    <citation type="submission" date="2017-09" db="EMBL/GenBank/DDBJ databases">
        <title>Depth-based differentiation of microbial function through sediment-hosted aquifers and enrichment of novel symbionts in the deep terrestrial subsurface.</title>
        <authorList>
            <person name="Probst A.J."/>
            <person name="Ladd B."/>
            <person name="Jarett J.K."/>
            <person name="Geller-Mcgrath D.E."/>
            <person name="Sieber C.M.K."/>
            <person name="Emerson J.B."/>
            <person name="Anantharaman K."/>
            <person name="Thomas B.C."/>
            <person name="Malmstrom R."/>
            <person name="Stieglmeier M."/>
            <person name="Klingl A."/>
            <person name="Woyke T."/>
            <person name="Ryan C.M."/>
            <person name="Banfield J.F."/>
        </authorList>
    </citation>
    <scope>NUCLEOTIDE SEQUENCE [LARGE SCALE GENOMIC DNA]</scope>
</reference>
<feature type="transmembrane region" description="Helical" evidence="1">
    <location>
        <begin position="7"/>
        <end position="26"/>
    </location>
</feature>
<keyword evidence="1" id="KW-0812">Transmembrane</keyword>
<evidence type="ECO:0000256" key="1">
    <source>
        <dbReference type="SAM" id="Phobius"/>
    </source>
</evidence>
<protein>
    <submittedName>
        <fullName evidence="2">Uncharacterized protein</fullName>
    </submittedName>
</protein>
<name>A0A2H0UUR2_9BACT</name>
<keyword evidence="1" id="KW-1133">Transmembrane helix</keyword>
<gene>
    <name evidence="2" type="ORF">COU07_00605</name>
</gene>
<dbReference type="AlphaFoldDB" id="A0A2H0UUR2"/>
<evidence type="ECO:0000313" key="2">
    <source>
        <dbReference type="EMBL" id="PIR89386.1"/>
    </source>
</evidence>
<feature type="transmembrane region" description="Helical" evidence="1">
    <location>
        <begin position="75"/>
        <end position="97"/>
    </location>
</feature>
<evidence type="ECO:0000313" key="3">
    <source>
        <dbReference type="Proteomes" id="UP000231157"/>
    </source>
</evidence>
<comment type="caution">
    <text evidence="2">The sequence shown here is derived from an EMBL/GenBank/DDBJ whole genome shotgun (WGS) entry which is preliminary data.</text>
</comment>
<dbReference type="EMBL" id="PFAZ01000001">
    <property type="protein sequence ID" value="PIR89386.1"/>
    <property type="molecule type" value="Genomic_DNA"/>
</dbReference>
<proteinExistence type="predicted"/>
<feature type="transmembrane region" description="Helical" evidence="1">
    <location>
        <begin position="38"/>
        <end position="63"/>
    </location>
</feature>